<name>A0ACC2LUP5_PERAE</name>
<comment type="caution">
    <text evidence="1">The sequence shown here is derived from an EMBL/GenBank/DDBJ whole genome shotgun (WGS) entry which is preliminary data.</text>
</comment>
<sequence>MNPGPFNVKEHALIAMFANSGLSSPTSAGFMTIMKVFYHRKFSLAIAMLLGKTSQLIGYGYAGLFMKFLVDSPKMWWPSVVAQVSLYRTLHVPDVRTKGKLTRFQFFIIVSVTSFAYYIVPNILFPSVTALSIVGWIWKDSVTAHQIGSAVLTHTVLYHGRSVWKQFKETYHSQQQEGDVHNRLMKSYRTVPQWWFYSILFLSSVVAILMCIFIPQLQLPVWGFLVALITSVTMTLSAGVFYATANQWLSSTDHTQELAMGYLLPGRPLAMETFRVYNSMSMSQALSLLGDFKLGHYMKIPPRLIFIVQVVGQIISDYVHVGVTWWLSSTTKNFCESDNLSKGVFGYVQHSVGLNRTIRIS</sequence>
<dbReference type="EMBL" id="CM056811">
    <property type="protein sequence ID" value="KAJ8637088.1"/>
    <property type="molecule type" value="Genomic_DNA"/>
</dbReference>
<reference evidence="1 2" key="1">
    <citation type="journal article" date="2022" name="Hortic Res">
        <title>A haplotype resolved chromosomal level avocado genome allows analysis of novel avocado genes.</title>
        <authorList>
            <person name="Nath O."/>
            <person name="Fletcher S.J."/>
            <person name="Hayward A."/>
            <person name="Shaw L.M."/>
            <person name="Masouleh A.K."/>
            <person name="Furtado A."/>
            <person name="Henry R.J."/>
            <person name="Mitter N."/>
        </authorList>
    </citation>
    <scope>NUCLEOTIDE SEQUENCE [LARGE SCALE GENOMIC DNA]</scope>
    <source>
        <strain evidence="2">cv. Hass</strain>
    </source>
</reference>
<protein>
    <submittedName>
        <fullName evidence="1">Uncharacterized protein</fullName>
    </submittedName>
</protein>
<proteinExistence type="predicted"/>
<accession>A0ACC2LUP5</accession>
<organism evidence="1 2">
    <name type="scientific">Persea americana</name>
    <name type="common">Avocado</name>
    <dbReference type="NCBI Taxonomy" id="3435"/>
    <lineage>
        <taxon>Eukaryota</taxon>
        <taxon>Viridiplantae</taxon>
        <taxon>Streptophyta</taxon>
        <taxon>Embryophyta</taxon>
        <taxon>Tracheophyta</taxon>
        <taxon>Spermatophyta</taxon>
        <taxon>Magnoliopsida</taxon>
        <taxon>Magnoliidae</taxon>
        <taxon>Laurales</taxon>
        <taxon>Lauraceae</taxon>
        <taxon>Persea</taxon>
    </lineage>
</organism>
<dbReference type="Proteomes" id="UP001234297">
    <property type="component" value="Chromosome 3"/>
</dbReference>
<evidence type="ECO:0000313" key="2">
    <source>
        <dbReference type="Proteomes" id="UP001234297"/>
    </source>
</evidence>
<keyword evidence="2" id="KW-1185">Reference proteome</keyword>
<gene>
    <name evidence="1" type="ORF">MRB53_011355</name>
</gene>
<evidence type="ECO:0000313" key="1">
    <source>
        <dbReference type="EMBL" id="KAJ8637088.1"/>
    </source>
</evidence>